<evidence type="ECO:0000313" key="7">
    <source>
        <dbReference type="Proteomes" id="UP000887013"/>
    </source>
</evidence>
<keyword evidence="3" id="KW-0408">Iron</keyword>
<protein>
    <submittedName>
        <fullName evidence="6">Cytochrome P450 2A7</fullName>
    </submittedName>
</protein>
<accession>A0A8X6NWG4</accession>
<dbReference type="AlphaFoldDB" id="A0A8X6NWG4"/>
<dbReference type="PRINTS" id="PR00463">
    <property type="entry name" value="EP450I"/>
</dbReference>
<dbReference type="GO" id="GO:0020037">
    <property type="term" value="F:heme binding"/>
    <property type="evidence" value="ECO:0007669"/>
    <property type="project" value="InterPro"/>
</dbReference>
<sequence length="502" mass="58095">MFKLPPGPTGLPFLGYYPFLTCEPEKDYTRMSKMYGDVFSFRSLGGKLIVVLNRAKFIKEVFIKRADEFGGRPRGYHLDSWLTRGIGFTQEEGKMGEEQRNFFLQAMSNMGFGTPELENRIQDDILQMLEEIRLNKEQPTDVHFHVNLVTSQIVSYVLFSEKFDKNMQFEKLLVSMNKVIHIFKGKGTILLGLMLKLKAFFSPTMRKAQKWRDSARRIMNGLIDEKVKCFDPSCSKGYVDAYLRHRSEMQTKGNETENSFTIERLQANSMSLLFEGIESVSSRTSDMLVKLSKHQDVQESLQKELDSVVGRDRQVSWSDKQNLPKLDAAIQELYRITSQFLTSRFYSNLTHRFFDPNGVTCPVALFPKLPLQKTKELKLNWEEEVDSGTKDEILKWTRDIFLLEKKLINWPLGRVIEIITGKEGITRLARLRTASGEMPRPIQRLFPLEITCQMAEDVYVKVRRKQVIPVADESQTRMIDPISQTARTQSGRIINEPKRLNL</sequence>
<dbReference type="PANTHER" id="PTHR24300">
    <property type="entry name" value="CYTOCHROME P450 508A4-RELATED"/>
    <property type="match status" value="1"/>
</dbReference>
<dbReference type="GO" id="GO:0006805">
    <property type="term" value="P:xenobiotic metabolic process"/>
    <property type="evidence" value="ECO:0007669"/>
    <property type="project" value="TreeGrafter"/>
</dbReference>
<dbReference type="Proteomes" id="UP000887013">
    <property type="component" value="Unassembled WGS sequence"/>
</dbReference>
<dbReference type="InterPro" id="IPR036396">
    <property type="entry name" value="Cyt_P450_sf"/>
</dbReference>
<keyword evidence="4" id="KW-0503">Monooxygenase</keyword>
<comment type="caution">
    <text evidence="6">The sequence shown here is derived from an EMBL/GenBank/DDBJ whole genome shotgun (WGS) entry which is preliminary data.</text>
</comment>
<evidence type="ECO:0000259" key="5">
    <source>
        <dbReference type="Pfam" id="PF18701"/>
    </source>
</evidence>
<dbReference type="Pfam" id="PF18701">
    <property type="entry name" value="DUF5641"/>
    <property type="match status" value="1"/>
</dbReference>
<dbReference type="SUPFAM" id="SSF48264">
    <property type="entry name" value="Cytochrome P450"/>
    <property type="match status" value="1"/>
</dbReference>
<dbReference type="GO" id="GO:0005737">
    <property type="term" value="C:cytoplasm"/>
    <property type="evidence" value="ECO:0007669"/>
    <property type="project" value="TreeGrafter"/>
</dbReference>
<keyword evidence="4" id="KW-0560">Oxidoreductase</keyword>
<evidence type="ECO:0000256" key="4">
    <source>
        <dbReference type="ARBA" id="ARBA00023033"/>
    </source>
</evidence>
<comment type="similarity">
    <text evidence="1">Belongs to the cytochrome P450 family.</text>
</comment>
<keyword evidence="7" id="KW-1185">Reference proteome</keyword>
<dbReference type="GO" id="GO:0005506">
    <property type="term" value="F:iron ion binding"/>
    <property type="evidence" value="ECO:0007669"/>
    <property type="project" value="InterPro"/>
</dbReference>
<organism evidence="6 7">
    <name type="scientific">Nephila pilipes</name>
    <name type="common">Giant wood spider</name>
    <name type="synonym">Nephila maculata</name>
    <dbReference type="NCBI Taxonomy" id="299642"/>
    <lineage>
        <taxon>Eukaryota</taxon>
        <taxon>Metazoa</taxon>
        <taxon>Ecdysozoa</taxon>
        <taxon>Arthropoda</taxon>
        <taxon>Chelicerata</taxon>
        <taxon>Arachnida</taxon>
        <taxon>Araneae</taxon>
        <taxon>Araneomorphae</taxon>
        <taxon>Entelegynae</taxon>
        <taxon>Araneoidea</taxon>
        <taxon>Nephilidae</taxon>
        <taxon>Nephila</taxon>
    </lineage>
</organism>
<reference evidence="6" key="1">
    <citation type="submission" date="2020-08" db="EMBL/GenBank/DDBJ databases">
        <title>Multicomponent nature underlies the extraordinary mechanical properties of spider dragline silk.</title>
        <authorList>
            <person name="Kono N."/>
            <person name="Nakamura H."/>
            <person name="Mori M."/>
            <person name="Yoshida Y."/>
            <person name="Ohtoshi R."/>
            <person name="Malay A.D."/>
            <person name="Moran D.A.P."/>
            <person name="Tomita M."/>
            <person name="Numata K."/>
            <person name="Arakawa K."/>
        </authorList>
    </citation>
    <scope>NUCLEOTIDE SEQUENCE</scope>
</reference>
<dbReference type="EMBL" id="BMAW01108705">
    <property type="protein sequence ID" value="GFT35327.1"/>
    <property type="molecule type" value="Genomic_DNA"/>
</dbReference>
<dbReference type="OrthoDB" id="3934656at2759"/>
<dbReference type="Gene3D" id="1.10.630.10">
    <property type="entry name" value="Cytochrome P450"/>
    <property type="match status" value="1"/>
</dbReference>
<evidence type="ECO:0000313" key="6">
    <source>
        <dbReference type="EMBL" id="GFT35327.1"/>
    </source>
</evidence>
<dbReference type="PANTHER" id="PTHR24300:SF403">
    <property type="entry name" value="CYTOCHROME P450 306A1"/>
    <property type="match status" value="1"/>
</dbReference>
<keyword evidence="2" id="KW-0479">Metal-binding</keyword>
<evidence type="ECO:0000256" key="3">
    <source>
        <dbReference type="ARBA" id="ARBA00023004"/>
    </source>
</evidence>
<gene>
    <name evidence="6" type="primary">CYP2A7</name>
    <name evidence="6" type="ORF">NPIL_273001</name>
</gene>
<dbReference type="GO" id="GO:0016712">
    <property type="term" value="F:oxidoreductase activity, acting on paired donors, with incorporation or reduction of molecular oxygen, reduced flavin or flavoprotein as one donor, and incorporation of one atom of oxygen"/>
    <property type="evidence" value="ECO:0007669"/>
    <property type="project" value="TreeGrafter"/>
</dbReference>
<dbReference type="InterPro" id="IPR002401">
    <property type="entry name" value="Cyt_P450_E_grp-I"/>
</dbReference>
<dbReference type="GO" id="GO:0006082">
    <property type="term" value="P:organic acid metabolic process"/>
    <property type="evidence" value="ECO:0007669"/>
    <property type="project" value="TreeGrafter"/>
</dbReference>
<dbReference type="Pfam" id="PF00067">
    <property type="entry name" value="p450"/>
    <property type="match status" value="1"/>
</dbReference>
<dbReference type="InterPro" id="IPR001128">
    <property type="entry name" value="Cyt_P450"/>
</dbReference>
<evidence type="ECO:0000256" key="1">
    <source>
        <dbReference type="ARBA" id="ARBA00010617"/>
    </source>
</evidence>
<dbReference type="InterPro" id="IPR040676">
    <property type="entry name" value="DUF5641"/>
</dbReference>
<dbReference type="GO" id="GO:0008395">
    <property type="term" value="F:steroid hydroxylase activity"/>
    <property type="evidence" value="ECO:0007669"/>
    <property type="project" value="TreeGrafter"/>
</dbReference>
<feature type="domain" description="DUF5641" evidence="5">
    <location>
        <begin position="407"/>
        <end position="448"/>
    </location>
</feature>
<evidence type="ECO:0000256" key="2">
    <source>
        <dbReference type="ARBA" id="ARBA00022723"/>
    </source>
</evidence>
<name>A0A8X6NWG4_NEPPI</name>
<dbReference type="InterPro" id="IPR050182">
    <property type="entry name" value="Cytochrome_P450_fam2"/>
</dbReference>
<proteinExistence type="inferred from homology"/>